<dbReference type="PANTHER" id="PTHR20836:SF0">
    <property type="entry name" value="4-HYDROXY-TETRAHYDRODIPICOLINATE REDUCTASE 1, CHLOROPLASTIC-RELATED"/>
    <property type="match status" value="1"/>
</dbReference>
<feature type="domain" description="Dihydrodipicolinate reductase N-terminal" evidence="14">
    <location>
        <begin position="4"/>
        <end position="127"/>
    </location>
</feature>
<feature type="binding site" evidence="13">
    <location>
        <begin position="124"/>
        <end position="127"/>
    </location>
    <ligand>
        <name>NAD(+)</name>
        <dbReference type="ChEBI" id="CHEBI:57540"/>
    </ligand>
</feature>
<dbReference type="GO" id="GO:0005829">
    <property type="term" value="C:cytosol"/>
    <property type="evidence" value="ECO:0007669"/>
    <property type="project" value="TreeGrafter"/>
</dbReference>
<dbReference type="OrthoDB" id="9790352at2"/>
<dbReference type="RefSeq" id="WP_111360601.1">
    <property type="nucleotide sequence ID" value="NZ_NHSK01000038.1"/>
</dbReference>
<evidence type="ECO:0000256" key="9">
    <source>
        <dbReference type="ARBA" id="ARBA00037922"/>
    </source>
</evidence>
<dbReference type="InterPro" id="IPR022663">
    <property type="entry name" value="DapB_C"/>
</dbReference>
<feature type="active site" description="Proton donor/acceptor" evidence="13">
    <location>
        <position position="157"/>
    </location>
</feature>
<dbReference type="EC" id="1.17.1.8" evidence="10 13"/>
<evidence type="ECO:0000256" key="11">
    <source>
        <dbReference type="ARBA" id="ARBA00049080"/>
    </source>
</evidence>
<dbReference type="SUPFAM" id="SSF51735">
    <property type="entry name" value="NAD(P)-binding Rossmann-fold domains"/>
    <property type="match status" value="1"/>
</dbReference>
<accession>A0A327JQT6</accession>
<proteinExistence type="inferred from homology"/>
<comment type="pathway">
    <text evidence="9 13">Amino-acid biosynthesis; L-lysine biosynthesis via DAP pathway; (S)-tetrahydrodipicolinate from L-aspartate: step 4/4.</text>
</comment>
<dbReference type="PANTHER" id="PTHR20836">
    <property type="entry name" value="DIHYDRODIPICOLINATE REDUCTASE"/>
    <property type="match status" value="1"/>
</dbReference>
<comment type="subcellular location">
    <subcellularLocation>
        <location evidence="13">Cytoplasm</location>
    </subcellularLocation>
</comment>
<dbReference type="AlphaFoldDB" id="A0A327JQT6"/>
<dbReference type="Gene3D" id="3.40.50.720">
    <property type="entry name" value="NAD(P)-binding Rossmann-like Domain"/>
    <property type="match status" value="1"/>
</dbReference>
<name>A0A327JQT6_9BRAD</name>
<evidence type="ECO:0000256" key="5">
    <source>
        <dbReference type="ARBA" id="ARBA00022915"/>
    </source>
</evidence>
<evidence type="ECO:0000313" key="17">
    <source>
        <dbReference type="Proteomes" id="UP000248863"/>
    </source>
</evidence>
<dbReference type="FunFam" id="3.30.360.10:FF:000004">
    <property type="entry name" value="4-hydroxy-tetrahydrodipicolinate reductase"/>
    <property type="match status" value="1"/>
</dbReference>
<evidence type="ECO:0000256" key="12">
    <source>
        <dbReference type="ARBA" id="ARBA00049396"/>
    </source>
</evidence>
<sequence length="271" mass="27696">MSEVRVIVAGAGGRMGKTLVKAIAEAKGVVLAGAIDAPSSPLIGRDSGEMSGIGPNGIPVTADLGSLAEQADGVIDFTIPAASVALAERTAAAGLFHVIGTTGFSVADEQAIAAAAQTVAIVKSGNMCLGVNLLAALAKRVAATLDEEFDIEILEMHHNKKIDAPSGTALLLGEAAARGRGIDLAARSERGRDGHTGARKPGDIGFASLRGGTVVGEHWAIFAGPAERIELVHKAEDRMIFARGAVKAAVWAKGRPAGLYSMMDVLGLKDF</sequence>
<gene>
    <name evidence="13" type="primary">dapB</name>
    <name evidence="16" type="ORF">CH338_29440</name>
</gene>
<dbReference type="HAMAP" id="MF_00102">
    <property type="entry name" value="DapB"/>
    <property type="match status" value="1"/>
</dbReference>
<dbReference type="GO" id="GO:0016726">
    <property type="term" value="F:oxidoreductase activity, acting on CH or CH2 groups, NAD or NADP as acceptor"/>
    <property type="evidence" value="ECO:0007669"/>
    <property type="project" value="UniProtKB-UniRule"/>
</dbReference>
<dbReference type="EMBL" id="NPEU01000766">
    <property type="protein sequence ID" value="RAI28411.1"/>
    <property type="molecule type" value="Genomic_DNA"/>
</dbReference>
<evidence type="ECO:0000256" key="1">
    <source>
        <dbReference type="ARBA" id="ARBA00006642"/>
    </source>
</evidence>
<dbReference type="GO" id="GO:0050661">
    <property type="term" value="F:NADP binding"/>
    <property type="evidence" value="ECO:0007669"/>
    <property type="project" value="UniProtKB-UniRule"/>
</dbReference>
<evidence type="ECO:0000256" key="13">
    <source>
        <dbReference type="HAMAP-Rule" id="MF_00102"/>
    </source>
</evidence>
<evidence type="ECO:0000256" key="10">
    <source>
        <dbReference type="ARBA" id="ARBA00038983"/>
    </source>
</evidence>
<feature type="binding site" evidence="13">
    <location>
        <begin position="100"/>
        <end position="102"/>
    </location>
    <ligand>
        <name>NAD(+)</name>
        <dbReference type="ChEBI" id="CHEBI:57540"/>
    </ligand>
</feature>
<comment type="subunit">
    <text evidence="13">Homotetramer.</text>
</comment>
<dbReference type="GO" id="GO:0051287">
    <property type="term" value="F:NAD binding"/>
    <property type="evidence" value="ECO:0007669"/>
    <property type="project" value="UniProtKB-UniRule"/>
</dbReference>
<keyword evidence="2 13" id="KW-0963">Cytoplasm</keyword>
<feature type="active site" description="Proton donor" evidence="13">
    <location>
        <position position="161"/>
    </location>
</feature>
<dbReference type="Proteomes" id="UP000248863">
    <property type="component" value="Unassembled WGS sequence"/>
</dbReference>
<dbReference type="InterPro" id="IPR022664">
    <property type="entry name" value="DapB_N_CS"/>
</dbReference>
<feature type="binding site" evidence="13">
    <location>
        <position position="46"/>
    </location>
    <ligand>
        <name>NAD(+)</name>
        <dbReference type="ChEBI" id="CHEBI:57540"/>
    </ligand>
</feature>
<evidence type="ECO:0000256" key="8">
    <source>
        <dbReference type="ARBA" id="ARBA00023154"/>
    </source>
</evidence>
<comment type="catalytic activity">
    <reaction evidence="11 13">
        <text>(S)-2,3,4,5-tetrahydrodipicolinate + NADP(+) + H2O = (2S,4S)-4-hydroxy-2,3,4,5-tetrahydrodipicolinate + NADPH + H(+)</text>
        <dbReference type="Rhea" id="RHEA:35331"/>
        <dbReference type="ChEBI" id="CHEBI:15377"/>
        <dbReference type="ChEBI" id="CHEBI:15378"/>
        <dbReference type="ChEBI" id="CHEBI:16845"/>
        <dbReference type="ChEBI" id="CHEBI:57783"/>
        <dbReference type="ChEBI" id="CHEBI:58349"/>
        <dbReference type="ChEBI" id="CHEBI:67139"/>
        <dbReference type="EC" id="1.17.1.8"/>
    </reaction>
</comment>
<comment type="caution">
    <text evidence="16">The sequence shown here is derived from an EMBL/GenBank/DDBJ whole genome shotgun (WGS) entry which is preliminary data.</text>
</comment>
<dbReference type="Gene3D" id="3.30.360.10">
    <property type="entry name" value="Dihydrodipicolinate Reductase, domain 2"/>
    <property type="match status" value="1"/>
</dbReference>
<keyword evidence="17" id="KW-1185">Reference proteome</keyword>
<keyword evidence="4 13" id="KW-0521">NADP</keyword>
<keyword evidence="5 13" id="KW-0220">Diaminopimelate biosynthesis</keyword>
<comment type="caution">
    <text evidence="13">Lacks conserved residue(s) required for the propagation of feature annotation.</text>
</comment>
<dbReference type="GO" id="GO:0009089">
    <property type="term" value="P:lysine biosynthetic process via diaminopimelate"/>
    <property type="evidence" value="ECO:0007669"/>
    <property type="project" value="UniProtKB-UniRule"/>
</dbReference>
<feature type="binding site" evidence="13">
    <location>
        <position position="158"/>
    </location>
    <ligand>
        <name>(S)-2,3,4,5-tetrahydrodipicolinate</name>
        <dbReference type="ChEBI" id="CHEBI:16845"/>
    </ligand>
</feature>
<dbReference type="InterPro" id="IPR036291">
    <property type="entry name" value="NAD(P)-bd_dom_sf"/>
</dbReference>
<keyword evidence="3 13" id="KW-0028">Amino-acid biosynthesis</keyword>
<comment type="catalytic activity">
    <reaction evidence="12 13">
        <text>(S)-2,3,4,5-tetrahydrodipicolinate + NAD(+) + H2O = (2S,4S)-4-hydroxy-2,3,4,5-tetrahydrodipicolinate + NADH + H(+)</text>
        <dbReference type="Rhea" id="RHEA:35323"/>
        <dbReference type="ChEBI" id="CHEBI:15377"/>
        <dbReference type="ChEBI" id="CHEBI:15378"/>
        <dbReference type="ChEBI" id="CHEBI:16845"/>
        <dbReference type="ChEBI" id="CHEBI:57540"/>
        <dbReference type="ChEBI" id="CHEBI:57945"/>
        <dbReference type="ChEBI" id="CHEBI:67139"/>
        <dbReference type="EC" id="1.17.1.8"/>
    </reaction>
</comment>
<evidence type="ECO:0000313" key="16">
    <source>
        <dbReference type="EMBL" id="RAI28411.1"/>
    </source>
</evidence>
<dbReference type="PROSITE" id="PS01298">
    <property type="entry name" value="DAPB"/>
    <property type="match status" value="1"/>
</dbReference>
<comment type="function">
    <text evidence="13">Catalyzes the conversion of 4-hydroxy-tetrahydrodipicolinate (HTPA) to tetrahydrodipicolinate.</text>
</comment>
<dbReference type="Pfam" id="PF01113">
    <property type="entry name" value="DapB_N"/>
    <property type="match status" value="1"/>
</dbReference>
<feature type="binding site" evidence="13">
    <location>
        <begin position="10"/>
        <end position="15"/>
    </location>
    <ligand>
        <name>NAD(+)</name>
        <dbReference type="ChEBI" id="CHEBI:57540"/>
    </ligand>
</feature>
<evidence type="ECO:0000259" key="15">
    <source>
        <dbReference type="Pfam" id="PF05173"/>
    </source>
</evidence>
<evidence type="ECO:0000256" key="4">
    <source>
        <dbReference type="ARBA" id="ARBA00022857"/>
    </source>
</evidence>
<organism evidence="16 17">
    <name type="scientific">Rhodoplanes elegans</name>
    <dbReference type="NCBI Taxonomy" id="29408"/>
    <lineage>
        <taxon>Bacteria</taxon>
        <taxon>Pseudomonadati</taxon>
        <taxon>Pseudomonadota</taxon>
        <taxon>Alphaproteobacteria</taxon>
        <taxon>Hyphomicrobiales</taxon>
        <taxon>Nitrobacteraceae</taxon>
        <taxon>Rhodoplanes</taxon>
    </lineage>
</organism>
<evidence type="ECO:0000256" key="3">
    <source>
        <dbReference type="ARBA" id="ARBA00022605"/>
    </source>
</evidence>
<dbReference type="InterPro" id="IPR000846">
    <property type="entry name" value="DapB_N"/>
</dbReference>
<evidence type="ECO:0000256" key="6">
    <source>
        <dbReference type="ARBA" id="ARBA00023002"/>
    </source>
</evidence>
<comment type="caution">
    <text evidence="13">Was originally thought to be a dihydrodipicolinate reductase (DHDPR), catalyzing the conversion of dihydrodipicolinate to tetrahydrodipicolinate. However, it was shown in E.coli that the substrate of the enzymatic reaction is not dihydrodipicolinate (DHDP) but in fact (2S,4S)-4-hydroxy-2,3,4,5-tetrahydrodipicolinic acid (HTPA), the product released by the DapA-catalyzed reaction.</text>
</comment>
<evidence type="ECO:0000259" key="14">
    <source>
        <dbReference type="Pfam" id="PF01113"/>
    </source>
</evidence>
<keyword evidence="7 13" id="KW-0520">NAD</keyword>
<keyword evidence="8 13" id="KW-0457">Lysine biosynthesis</keyword>
<feature type="domain" description="Dihydrodipicolinate reductase C-terminal" evidence="15">
    <location>
        <begin position="130"/>
        <end position="266"/>
    </location>
</feature>
<keyword evidence="6 13" id="KW-0560">Oxidoreductase</keyword>
<protein>
    <recommendedName>
        <fullName evidence="10 13">4-hydroxy-tetrahydrodipicolinate reductase</fullName>
        <shortName evidence="13">HTPA reductase</shortName>
        <ecNumber evidence="10 13">1.17.1.8</ecNumber>
    </recommendedName>
</protein>
<dbReference type="UniPathway" id="UPA00034">
    <property type="reaction ID" value="UER00018"/>
</dbReference>
<evidence type="ECO:0000256" key="7">
    <source>
        <dbReference type="ARBA" id="ARBA00023027"/>
    </source>
</evidence>
<dbReference type="SUPFAM" id="SSF55347">
    <property type="entry name" value="Glyceraldehyde-3-phosphate dehydrogenase-like, C-terminal domain"/>
    <property type="match status" value="1"/>
</dbReference>
<feature type="binding site" evidence="13">
    <location>
        <begin position="167"/>
        <end position="168"/>
    </location>
    <ligand>
        <name>(S)-2,3,4,5-tetrahydrodipicolinate</name>
        <dbReference type="ChEBI" id="CHEBI:16845"/>
    </ligand>
</feature>
<dbReference type="NCBIfam" id="TIGR00036">
    <property type="entry name" value="dapB"/>
    <property type="match status" value="1"/>
</dbReference>
<dbReference type="GO" id="GO:0008839">
    <property type="term" value="F:4-hydroxy-tetrahydrodipicolinate reductase"/>
    <property type="evidence" value="ECO:0007669"/>
    <property type="project" value="UniProtKB-UniRule"/>
</dbReference>
<comment type="similarity">
    <text evidence="1 13">Belongs to the DapB family.</text>
</comment>
<reference evidence="16 17" key="1">
    <citation type="submission" date="2017-07" db="EMBL/GenBank/DDBJ databases">
        <title>Draft Genome Sequences of Select Purple Nonsulfur Bacteria.</title>
        <authorList>
            <person name="Lasarre B."/>
            <person name="Mckinlay J.B."/>
        </authorList>
    </citation>
    <scope>NUCLEOTIDE SEQUENCE [LARGE SCALE GENOMIC DNA]</scope>
    <source>
        <strain evidence="16 17">DSM 11907</strain>
    </source>
</reference>
<dbReference type="GO" id="GO:0019877">
    <property type="term" value="P:diaminopimelate biosynthetic process"/>
    <property type="evidence" value="ECO:0007669"/>
    <property type="project" value="UniProtKB-UniRule"/>
</dbReference>
<dbReference type="Pfam" id="PF05173">
    <property type="entry name" value="DapB_C"/>
    <property type="match status" value="1"/>
</dbReference>
<dbReference type="PIRSF" id="PIRSF000161">
    <property type="entry name" value="DHPR"/>
    <property type="match status" value="1"/>
</dbReference>
<dbReference type="CDD" id="cd02274">
    <property type="entry name" value="DHDPR_N"/>
    <property type="match status" value="1"/>
</dbReference>
<evidence type="ECO:0000256" key="2">
    <source>
        <dbReference type="ARBA" id="ARBA00022490"/>
    </source>
</evidence>
<dbReference type="InterPro" id="IPR023940">
    <property type="entry name" value="DHDPR_bac"/>
</dbReference>